<keyword evidence="1" id="KW-1185">Reference proteome</keyword>
<reference evidence="2" key="1">
    <citation type="submission" date="2022-11" db="UniProtKB">
        <authorList>
            <consortium name="WormBaseParasite"/>
        </authorList>
    </citation>
    <scope>IDENTIFICATION</scope>
</reference>
<dbReference type="Proteomes" id="UP000887577">
    <property type="component" value="Unplaced"/>
</dbReference>
<evidence type="ECO:0000313" key="2">
    <source>
        <dbReference type="WBParaSite" id="PSU_v2.g5333.t1"/>
    </source>
</evidence>
<sequence>MIYIITFFLTQKINILIFSCNVNADHTNFEVFLRNFNLEFEKDKIFDPHELHFDQEIRDLNDEHVTWLYNKIEKNFENARFWFTATPIIGYIDSEKIYIADGNHRLAAAQRFNELNGSKKINNFPVSFLILSKITHAQKLVLMSMAEEKVYENRKPLTKYEILKNARILLKNCPEVLKLPPLPENATTSEQNDYSKKCVQAIMGFFHVCHPSLVLSNIWKATRITDNDFDKMYPHFKNLPSGFDVNDFDVVFNKYLLSPIKITELMTMEKFPKLEIFRKMLRKDVKKEVIPLLKHLKAYEYSWDDFQHMKFIAGEKYVTSQGTNHTNTVLQHYLSAKGRELRHHKTVSKKLMYLQKHFSLW</sequence>
<accession>A0A914Z501</accession>
<protein>
    <submittedName>
        <fullName evidence="2">ParB/Sulfiredoxin domain-containing protein</fullName>
    </submittedName>
</protein>
<dbReference type="AlphaFoldDB" id="A0A914Z501"/>
<evidence type="ECO:0000313" key="1">
    <source>
        <dbReference type="Proteomes" id="UP000887577"/>
    </source>
</evidence>
<name>A0A914Z501_9BILA</name>
<organism evidence="1 2">
    <name type="scientific">Panagrolaimus superbus</name>
    <dbReference type="NCBI Taxonomy" id="310955"/>
    <lineage>
        <taxon>Eukaryota</taxon>
        <taxon>Metazoa</taxon>
        <taxon>Ecdysozoa</taxon>
        <taxon>Nematoda</taxon>
        <taxon>Chromadorea</taxon>
        <taxon>Rhabditida</taxon>
        <taxon>Tylenchina</taxon>
        <taxon>Panagrolaimomorpha</taxon>
        <taxon>Panagrolaimoidea</taxon>
        <taxon>Panagrolaimidae</taxon>
        <taxon>Panagrolaimus</taxon>
    </lineage>
</organism>
<dbReference type="WBParaSite" id="PSU_v2.g5333.t1">
    <property type="protein sequence ID" value="PSU_v2.g5333.t1"/>
    <property type="gene ID" value="PSU_v2.g5333"/>
</dbReference>
<proteinExistence type="predicted"/>